<evidence type="ECO:0000313" key="3">
    <source>
        <dbReference type="EMBL" id="SFD07003.1"/>
    </source>
</evidence>
<keyword evidence="1" id="KW-0732">Signal</keyword>
<proteinExistence type="predicted"/>
<name>A0A1I1PJ60_9BURK</name>
<dbReference type="EMBL" id="FOLD01000015">
    <property type="protein sequence ID" value="SFD07003.1"/>
    <property type="molecule type" value="Genomic_DNA"/>
</dbReference>
<sequence>MKKFVKLAVMAAIASACASASAGVVTFETFLPGIYTNGEQLVNDDQQITVRGQGGFDGALINGRDPSSCDLAVCPAGNSTNYYTALNDGGFSFSLLSGNTFGLSSIDFGFVLPIDMVLNFSVGKLMLMTNDGTTASRDFSLQNAGGDYTFTRWNFGNTFSQGAFSEVTFSACLYDGLGDCVNPAGNQAQFAVDNLAFVPEPGTVALVSLSLMGMLGARRRKSV</sequence>
<dbReference type="NCBIfam" id="NF038120">
    <property type="entry name" value="PEP_CTERM_QFxxD"/>
    <property type="match status" value="1"/>
</dbReference>
<dbReference type="RefSeq" id="WP_091875171.1">
    <property type="nucleotide sequence ID" value="NZ_FOLD01000015.1"/>
</dbReference>
<keyword evidence="4" id="KW-1185">Reference proteome</keyword>
<evidence type="ECO:0000259" key="2">
    <source>
        <dbReference type="Pfam" id="PF07589"/>
    </source>
</evidence>
<reference evidence="4" key="1">
    <citation type="submission" date="2016-10" db="EMBL/GenBank/DDBJ databases">
        <authorList>
            <person name="Varghese N."/>
            <person name="Submissions S."/>
        </authorList>
    </citation>
    <scope>NUCLEOTIDE SEQUENCE [LARGE SCALE GENOMIC DNA]</scope>
    <source>
        <strain evidence="4">CGMCC 1.12041</strain>
    </source>
</reference>
<dbReference type="PROSITE" id="PS51257">
    <property type="entry name" value="PROKAR_LIPOPROTEIN"/>
    <property type="match status" value="1"/>
</dbReference>
<feature type="signal peptide" evidence="1">
    <location>
        <begin position="1"/>
        <end position="22"/>
    </location>
</feature>
<dbReference type="NCBIfam" id="TIGR02595">
    <property type="entry name" value="PEP_CTERM"/>
    <property type="match status" value="1"/>
</dbReference>
<gene>
    <name evidence="3" type="ORF">SAMN05216204_11578</name>
</gene>
<dbReference type="Proteomes" id="UP000198639">
    <property type="component" value="Unassembled WGS sequence"/>
</dbReference>
<evidence type="ECO:0000256" key="1">
    <source>
        <dbReference type="SAM" id="SignalP"/>
    </source>
</evidence>
<evidence type="ECO:0000313" key="4">
    <source>
        <dbReference type="Proteomes" id="UP000198639"/>
    </source>
</evidence>
<dbReference type="AlphaFoldDB" id="A0A1I1PJ60"/>
<dbReference type="Pfam" id="PF07589">
    <property type="entry name" value="PEP-CTERM"/>
    <property type="match status" value="1"/>
</dbReference>
<feature type="chain" id="PRO_5011772906" evidence="1">
    <location>
        <begin position="23"/>
        <end position="223"/>
    </location>
</feature>
<feature type="domain" description="Ice-binding protein C-terminal" evidence="2">
    <location>
        <begin position="198"/>
        <end position="220"/>
    </location>
</feature>
<accession>A0A1I1PJ60</accession>
<dbReference type="InterPro" id="IPR013424">
    <property type="entry name" value="Ice-binding_C"/>
</dbReference>
<protein>
    <submittedName>
        <fullName evidence="3">PEP-CTERM protein-sorting domain-containing protein</fullName>
    </submittedName>
</protein>
<dbReference type="OrthoDB" id="8707306at2"/>
<organism evidence="3 4">
    <name type="scientific">Massilia yuzhufengensis</name>
    <dbReference type="NCBI Taxonomy" id="1164594"/>
    <lineage>
        <taxon>Bacteria</taxon>
        <taxon>Pseudomonadati</taxon>
        <taxon>Pseudomonadota</taxon>
        <taxon>Betaproteobacteria</taxon>
        <taxon>Burkholderiales</taxon>
        <taxon>Oxalobacteraceae</taxon>
        <taxon>Telluria group</taxon>
        <taxon>Massilia</taxon>
    </lineage>
</organism>